<proteinExistence type="predicted"/>
<sequence length="190" mass="21437">MSLFLSLGLSSCTKHVCFLPGVWRTRLMLSYEKIPHKTIFLDFPDIEPALNRLTPSPLPAFSELGYDIERQINEACCLAFRKPIKPSVHTILPQRTLEAMFKGLAKRRGPTHSAVDMEENTDVLKDKMCDLMEVLLSHQNSRPFLMGTQPCYTDFLPVGILACAKVVDEEIFKRLAKSLCLASHMTPASR</sequence>
<dbReference type="Gene3D" id="1.20.1050.10">
    <property type="match status" value="1"/>
</dbReference>
<evidence type="ECO:0000313" key="2">
    <source>
        <dbReference type="Proteomes" id="UP001220324"/>
    </source>
</evidence>
<comment type="caution">
    <text evidence="1">The sequence shown here is derived from an EMBL/GenBank/DDBJ whole genome shotgun (WGS) entry which is preliminary data.</text>
</comment>
<dbReference type="AlphaFoldDB" id="A0AAD6CSX9"/>
<gene>
    <name evidence="1" type="ORF">N7494_007666</name>
</gene>
<dbReference type="EMBL" id="JAQIZZ010000006">
    <property type="protein sequence ID" value="KAJ5538187.1"/>
    <property type="molecule type" value="Genomic_DNA"/>
</dbReference>
<organism evidence="1 2">
    <name type="scientific">Penicillium frequentans</name>
    <dbReference type="NCBI Taxonomy" id="3151616"/>
    <lineage>
        <taxon>Eukaryota</taxon>
        <taxon>Fungi</taxon>
        <taxon>Dikarya</taxon>
        <taxon>Ascomycota</taxon>
        <taxon>Pezizomycotina</taxon>
        <taxon>Eurotiomycetes</taxon>
        <taxon>Eurotiomycetidae</taxon>
        <taxon>Eurotiales</taxon>
        <taxon>Aspergillaceae</taxon>
        <taxon>Penicillium</taxon>
    </lineage>
</organism>
<keyword evidence="2" id="KW-1185">Reference proteome</keyword>
<dbReference type="Gene3D" id="3.40.30.10">
    <property type="entry name" value="Glutaredoxin"/>
    <property type="match status" value="1"/>
</dbReference>
<evidence type="ECO:0000313" key="1">
    <source>
        <dbReference type="EMBL" id="KAJ5538187.1"/>
    </source>
</evidence>
<accession>A0AAD6CSX9</accession>
<dbReference type="Proteomes" id="UP001220324">
    <property type="component" value="Unassembled WGS sequence"/>
</dbReference>
<protein>
    <recommendedName>
        <fullName evidence="3">GST C-terminal domain-containing protein</fullName>
    </recommendedName>
</protein>
<evidence type="ECO:0008006" key="3">
    <source>
        <dbReference type="Google" id="ProtNLM"/>
    </source>
</evidence>
<name>A0AAD6CSX9_9EURO</name>
<reference evidence="1 2" key="1">
    <citation type="journal article" date="2023" name="IMA Fungus">
        <title>Comparative genomic study of the Penicillium genus elucidates a diverse pangenome and 15 lateral gene transfer events.</title>
        <authorList>
            <person name="Petersen C."/>
            <person name="Sorensen T."/>
            <person name="Nielsen M.R."/>
            <person name="Sondergaard T.E."/>
            <person name="Sorensen J.L."/>
            <person name="Fitzpatrick D.A."/>
            <person name="Frisvad J.C."/>
            <person name="Nielsen K.L."/>
        </authorList>
    </citation>
    <scope>NUCLEOTIDE SEQUENCE [LARGE SCALE GENOMIC DNA]</scope>
    <source>
        <strain evidence="1 2">IBT 35679</strain>
    </source>
</reference>